<dbReference type="EMBL" id="JBHTAH010000005">
    <property type="protein sequence ID" value="MFC7069670.1"/>
    <property type="molecule type" value="Genomic_DNA"/>
</dbReference>
<gene>
    <name evidence="1" type="ORF">ACFQL9_08455</name>
</gene>
<dbReference type="GeneID" id="81125423"/>
<keyword evidence="2" id="KW-1185">Reference proteome</keyword>
<evidence type="ECO:0000313" key="1">
    <source>
        <dbReference type="EMBL" id="MFC7069670.1"/>
    </source>
</evidence>
<evidence type="ECO:0008006" key="3">
    <source>
        <dbReference type="Google" id="ProtNLM"/>
    </source>
</evidence>
<dbReference type="AlphaFoldDB" id="A0ABD5WDT9"/>
<dbReference type="RefSeq" id="WP_284030586.1">
    <property type="nucleotide sequence ID" value="NZ_CP126154.1"/>
</dbReference>
<dbReference type="Proteomes" id="UP001596461">
    <property type="component" value="Unassembled WGS sequence"/>
</dbReference>
<proteinExistence type="predicted"/>
<comment type="caution">
    <text evidence="1">The sequence shown here is derived from an EMBL/GenBank/DDBJ whole genome shotgun (WGS) entry which is preliminary data.</text>
</comment>
<accession>A0ABD5WDT9</accession>
<sequence>MRRLGQAGGFALVLALVAAVLLGAVGGVAAADVSLTNETVAVDGDTQSVYAQVNASDATTDANVTVEWVGIDADGNETGTLDTRNVTVPNGTTETVKYESVDPTAYDSVRVTVMLDNTTASADNVSASAGAIQMVAGGGGGGLLDGTDRTTIGAGVVVLLGIGLFLRSGEE</sequence>
<protein>
    <recommendedName>
        <fullName evidence="3">PGF-CTERM protein</fullName>
    </recommendedName>
</protein>
<reference evidence="1 2" key="1">
    <citation type="journal article" date="2019" name="Int. J. Syst. Evol. Microbiol.">
        <title>The Global Catalogue of Microorganisms (GCM) 10K type strain sequencing project: providing services to taxonomists for standard genome sequencing and annotation.</title>
        <authorList>
            <consortium name="The Broad Institute Genomics Platform"/>
            <consortium name="The Broad Institute Genome Sequencing Center for Infectious Disease"/>
            <person name="Wu L."/>
            <person name="Ma J."/>
        </authorList>
    </citation>
    <scope>NUCLEOTIDE SEQUENCE [LARGE SCALE GENOMIC DNA]</scope>
    <source>
        <strain evidence="1 2">DT31</strain>
    </source>
</reference>
<name>A0ABD5WDT9_9EURY</name>
<evidence type="ECO:0000313" key="2">
    <source>
        <dbReference type="Proteomes" id="UP001596461"/>
    </source>
</evidence>
<organism evidence="1 2">
    <name type="scientific">Halobaculum lipolyticum</name>
    <dbReference type="NCBI Taxonomy" id="3032001"/>
    <lineage>
        <taxon>Archaea</taxon>
        <taxon>Methanobacteriati</taxon>
        <taxon>Methanobacteriota</taxon>
        <taxon>Stenosarchaea group</taxon>
        <taxon>Halobacteria</taxon>
        <taxon>Halobacteriales</taxon>
        <taxon>Haloferacaceae</taxon>
        <taxon>Halobaculum</taxon>
    </lineage>
</organism>